<accession>A0ABV4EFP0</accession>
<proteinExistence type="predicted"/>
<sequence>MKHGFARQAPRIAEKRAARRETSVHRVSRRFTRFSATMLCRDPFWVTAEFRRMREATIRVRCSRRQVEQIRRKLDCDDPKDNRYCRLLLKRRTRKGKLLKRFTIGIMAATCTLALSACSGGSGDQAEQNGKQDETSPDQATVESQEADERAAMSGDEYSDRILSLDDLPDGFTLEDDVEFGEKDEQSANPFDSEGGSPEDQSTQSECVIGAMSAYSSDLDGVSAARSFDQSDESNGTYVLTSLTRPERGSTELLKDLRNTVDGCQESINADPAESVEVFEPEGNKGDGFCTTAYNGTFLGQGKIAMSECYVSWAGELMTVHQMAFDAETSLAIDEEAMDGVSEYLTKELLPTALKKADMAAGPE</sequence>
<gene>
    <name evidence="2" type="ORF">ABH903_000330</name>
</gene>
<reference evidence="2 3" key="1">
    <citation type="submission" date="2024-07" db="EMBL/GenBank/DDBJ databases">
        <title>Mealworm larvae gut microbial communities from Newark, Delaware, USA.</title>
        <authorList>
            <person name="Blenner M."/>
        </authorList>
    </citation>
    <scope>NUCLEOTIDE SEQUENCE [LARGE SCALE GENOMIC DNA]</scope>
    <source>
        <strain evidence="2 3">UD i117</strain>
    </source>
</reference>
<comment type="caution">
    <text evidence="2">The sequence shown here is derived from an EMBL/GenBank/DDBJ whole genome shotgun (WGS) entry which is preliminary data.</text>
</comment>
<protein>
    <recommendedName>
        <fullName evidence="4">Sensor domain-containing protein</fullName>
    </recommendedName>
</protein>
<evidence type="ECO:0008006" key="4">
    <source>
        <dbReference type="Google" id="ProtNLM"/>
    </source>
</evidence>
<feature type="region of interest" description="Disordered" evidence="1">
    <location>
        <begin position="122"/>
        <end position="160"/>
    </location>
</feature>
<dbReference type="RefSeq" id="WP_370034721.1">
    <property type="nucleotide sequence ID" value="NZ_JBGBYS010000001.1"/>
</dbReference>
<evidence type="ECO:0000256" key="1">
    <source>
        <dbReference type="SAM" id="MobiDB-lite"/>
    </source>
</evidence>
<dbReference type="Proteomes" id="UP001565435">
    <property type="component" value="Unassembled WGS sequence"/>
</dbReference>
<dbReference type="EMBL" id="JBGBYS010000001">
    <property type="protein sequence ID" value="MEY9257327.1"/>
    <property type="molecule type" value="Genomic_DNA"/>
</dbReference>
<keyword evidence="3" id="KW-1185">Reference proteome</keyword>
<evidence type="ECO:0000313" key="3">
    <source>
        <dbReference type="Proteomes" id="UP001565435"/>
    </source>
</evidence>
<name>A0ABV4EFP0_BREEP</name>
<organism evidence="2 3">
    <name type="scientific">Brevibacterium epidermidis</name>
    <dbReference type="NCBI Taxonomy" id="1698"/>
    <lineage>
        <taxon>Bacteria</taxon>
        <taxon>Bacillati</taxon>
        <taxon>Actinomycetota</taxon>
        <taxon>Actinomycetes</taxon>
        <taxon>Micrococcales</taxon>
        <taxon>Brevibacteriaceae</taxon>
        <taxon>Brevibacterium</taxon>
    </lineage>
</organism>
<evidence type="ECO:0000313" key="2">
    <source>
        <dbReference type="EMBL" id="MEY9257327.1"/>
    </source>
</evidence>
<feature type="region of interest" description="Disordered" evidence="1">
    <location>
        <begin position="181"/>
        <end position="204"/>
    </location>
</feature>